<comment type="caution">
    <text evidence="2">The sequence shown here is derived from an EMBL/GenBank/DDBJ whole genome shotgun (WGS) entry which is preliminary data.</text>
</comment>
<evidence type="ECO:0000313" key="2">
    <source>
        <dbReference type="EMBL" id="MFC3230392.1"/>
    </source>
</evidence>
<proteinExistence type="predicted"/>
<dbReference type="Proteomes" id="UP001595528">
    <property type="component" value="Unassembled WGS sequence"/>
</dbReference>
<name>A0ABV7L709_9PROT</name>
<evidence type="ECO:0000313" key="3">
    <source>
        <dbReference type="Proteomes" id="UP001595528"/>
    </source>
</evidence>
<organism evidence="2 3">
    <name type="scientific">Marinibaculum pumilum</name>
    <dbReference type="NCBI Taxonomy" id="1766165"/>
    <lineage>
        <taxon>Bacteria</taxon>
        <taxon>Pseudomonadati</taxon>
        <taxon>Pseudomonadota</taxon>
        <taxon>Alphaproteobacteria</taxon>
        <taxon>Rhodospirillales</taxon>
        <taxon>Rhodospirillaceae</taxon>
        <taxon>Marinibaculum</taxon>
    </lineage>
</organism>
<evidence type="ECO:0000256" key="1">
    <source>
        <dbReference type="SAM" id="MobiDB-lite"/>
    </source>
</evidence>
<gene>
    <name evidence="2" type="ORF">ACFOGJ_24295</name>
</gene>
<dbReference type="RefSeq" id="WP_379905527.1">
    <property type="nucleotide sequence ID" value="NZ_JBHRTR010000045.1"/>
</dbReference>
<keyword evidence="3" id="KW-1185">Reference proteome</keyword>
<feature type="region of interest" description="Disordered" evidence="1">
    <location>
        <begin position="65"/>
        <end position="86"/>
    </location>
</feature>
<accession>A0ABV7L709</accession>
<reference evidence="3" key="1">
    <citation type="journal article" date="2019" name="Int. J. Syst. Evol. Microbiol.">
        <title>The Global Catalogue of Microorganisms (GCM) 10K type strain sequencing project: providing services to taxonomists for standard genome sequencing and annotation.</title>
        <authorList>
            <consortium name="The Broad Institute Genomics Platform"/>
            <consortium name="The Broad Institute Genome Sequencing Center for Infectious Disease"/>
            <person name="Wu L."/>
            <person name="Ma J."/>
        </authorList>
    </citation>
    <scope>NUCLEOTIDE SEQUENCE [LARGE SCALE GENOMIC DNA]</scope>
    <source>
        <strain evidence="3">KCTC 42964</strain>
    </source>
</reference>
<sequence>MSEDARKDRQATRDAMRRARETFRWFEARGETPIGPIRFSNARTGQLVAAVTIGERGRVALVPFHTAGAPNPQGRHRTRSNSPARI</sequence>
<dbReference type="EMBL" id="JBHRTR010000045">
    <property type="protein sequence ID" value="MFC3230392.1"/>
    <property type="molecule type" value="Genomic_DNA"/>
</dbReference>
<protein>
    <submittedName>
        <fullName evidence="2">Uncharacterized protein</fullName>
    </submittedName>
</protein>